<dbReference type="GO" id="GO:0015031">
    <property type="term" value="P:protein transport"/>
    <property type="evidence" value="ECO:0007669"/>
    <property type="project" value="UniProtKB-KW"/>
</dbReference>
<gene>
    <name evidence="5" type="primary">sec31a_3</name>
    <name evidence="5" type="ORF">E2C01_055760</name>
</gene>
<comment type="caution">
    <text evidence="5">The sequence shown here is derived from an EMBL/GenBank/DDBJ whole genome shotgun (WGS) entry which is preliminary data.</text>
</comment>
<dbReference type="GO" id="GO:0007029">
    <property type="term" value="P:endoplasmic reticulum organization"/>
    <property type="evidence" value="ECO:0007669"/>
    <property type="project" value="TreeGrafter"/>
</dbReference>
<dbReference type="GO" id="GO:0030127">
    <property type="term" value="C:COPII vesicle coat"/>
    <property type="evidence" value="ECO:0007669"/>
    <property type="project" value="TreeGrafter"/>
</dbReference>
<dbReference type="OrthoDB" id="542917at2759"/>
<sequence>MSPSLLPGANTFHTCLYHLQANFLACGSSDSEVTVWDVTNLSAPIIPGKKLSLGADVTCVEFNRQVEHIFASTCAGHCVVWDLRKQSSIMTISDTVSRMKTSNVIWNPHVATQLLLSSDNDLTPWAQMWDLRYATSPIKTLEGHQRGVLKTAWCVHDPNLLITTAKDSK</sequence>
<dbReference type="PANTHER" id="PTHR13923">
    <property type="entry name" value="SEC31-RELATED PROTEIN"/>
    <property type="match status" value="1"/>
</dbReference>
<organism evidence="5 6">
    <name type="scientific">Portunus trituberculatus</name>
    <name type="common">Swimming crab</name>
    <name type="synonym">Neptunus trituberculatus</name>
    <dbReference type="NCBI Taxonomy" id="210409"/>
    <lineage>
        <taxon>Eukaryota</taxon>
        <taxon>Metazoa</taxon>
        <taxon>Ecdysozoa</taxon>
        <taxon>Arthropoda</taxon>
        <taxon>Crustacea</taxon>
        <taxon>Multicrustacea</taxon>
        <taxon>Malacostraca</taxon>
        <taxon>Eumalacostraca</taxon>
        <taxon>Eucarida</taxon>
        <taxon>Decapoda</taxon>
        <taxon>Pleocyemata</taxon>
        <taxon>Brachyura</taxon>
        <taxon>Eubrachyura</taxon>
        <taxon>Portunoidea</taxon>
        <taxon>Portunidae</taxon>
        <taxon>Portuninae</taxon>
        <taxon>Portunus</taxon>
    </lineage>
</organism>
<dbReference type="SUPFAM" id="SSF50978">
    <property type="entry name" value="WD40 repeat-like"/>
    <property type="match status" value="1"/>
</dbReference>
<dbReference type="InterPro" id="IPR040251">
    <property type="entry name" value="SEC31-like"/>
</dbReference>
<evidence type="ECO:0000256" key="4">
    <source>
        <dbReference type="ARBA" id="ARBA00022927"/>
    </source>
</evidence>
<dbReference type="InterPro" id="IPR015943">
    <property type="entry name" value="WD40/YVTN_repeat-like_dom_sf"/>
</dbReference>
<keyword evidence="1" id="KW-0813">Transport</keyword>
<accession>A0A5B7GWE8</accession>
<evidence type="ECO:0000313" key="5">
    <source>
        <dbReference type="EMBL" id="MPC61685.1"/>
    </source>
</evidence>
<dbReference type="Gene3D" id="2.130.10.10">
    <property type="entry name" value="YVTN repeat-like/Quinoprotein amine dehydrogenase"/>
    <property type="match status" value="1"/>
</dbReference>
<reference evidence="5 6" key="1">
    <citation type="submission" date="2019-05" db="EMBL/GenBank/DDBJ databases">
        <title>Another draft genome of Portunus trituberculatus and its Hox gene families provides insights of decapod evolution.</title>
        <authorList>
            <person name="Jeong J.-H."/>
            <person name="Song I."/>
            <person name="Kim S."/>
            <person name="Choi T."/>
            <person name="Kim D."/>
            <person name="Ryu S."/>
            <person name="Kim W."/>
        </authorList>
    </citation>
    <scope>NUCLEOTIDE SEQUENCE [LARGE SCALE GENOMIC DNA]</scope>
    <source>
        <tissue evidence="5">Muscle</tissue>
    </source>
</reference>
<protein>
    <submittedName>
        <fullName evidence="5">Protein transport protein Sec31A</fullName>
    </submittedName>
</protein>
<keyword evidence="3" id="KW-0677">Repeat</keyword>
<dbReference type="AlphaFoldDB" id="A0A5B7GWE8"/>
<dbReference type="InterPro" id="IPR036322">
    <property type="entry name" value="WD40_repeat_dom_sf"/>
</dbReference>
<dbReference type="GO" id="GO:0070971">
    <property type="term" value="C:endoplasmic reticulum exit site"/>
    <property type="evidence" value="ECO:0007669"/>
    <property type="project" value="TreeGrafter"/>
</dbReference>
<keyword evidence="6" id="KW-1185">Reference proteome</keyword>
<evidence type="ECO:0000256" key="3">
    <source>
        <dbReference type="ARBA" id="ARBA00022737"/>
    </source>
</evidence>
<evidence type="ECO:0000313" key="6">
    <source>
        <dbReference type="Proteomes" id="UP000324222"/>
    </source>
</evidence>
<proteinExistence type="predicted"/>
<dbReference type="EMBL" id="VSRR010018782">
    <property type="protein sequence ID" value="MPC61685.1"/>
    <property type="molecule type" value="Genomic_DNA"/>
</dbReference>
<keyword evidence="2" id="KW-0853">WD repeat</keyword>
<dbReference type="GO" id="GO:0090110">
    <property type="term" value="P:COPII-coated vesicle cargo loading"/>
    <property type="evidence" value="ECO:0007669"/>
    <property type="project" value="TreeGrafter"/>
</dbReference>
<keyword evidence="4" id="KW-0653">Protein transport</keyword>
<dbReference type="GO" id="GO:0005198">
    <property type="term" value="F:structural molecule activity"/>
    <property type="evidence" value="ECO:0007669"/>
    <property type="project" value="TreeGrafter"/>
</dbReference>
<name>A0A5B7GWE8_PORTR</name>
<dbReference type="PANTHER" id="PTHR13923:SF11">
    <property type="entry name" value="SECRETORY 31, ISOFORM D"/>
    <property type="match status" value="1"/>
</dbReference>
<evidence type="ECO:0000256" key="2">
    <source>
        <dbReference type="ARBA" id="ARBA00022574"/>
    </source>
</evidence>
<dbReference type="Proteomes" id="UP000324222">
    <property type="component" value="Unassembled WGS sequence"/>
</dbReference>
<evidence type="ECO:0000256" key="1">
    <source>
        <dbReference type="ARBA" id="ARBA00022448"/>
    </source>
</evidence>